<organism evidence="5 6">
    <name type="scientific">Natronorubrum texcoconense</name>
    <dbReference type="NCBI Taxonomy" id="1095776"/>
    <lineage>
        <taxon>Archaea</taxon>
        <taxon>Methanobacteriati</taxon>
        <taxon>Methanobacteriota</taxon>
        <taxon>Stenosarchaea group</taxon>
        <taxon>Halobacteria</taxon>
        <taxon>Halobacteriales</taxon>
        <taxon>Natrialbaceae</taxon>
        <taxon>Natronorubrum</taxon>
    </lineage>
</organism>
<evidence type="ECO:0000256" key="3">
    <source>
        <dbReference type="SAM" id="MobiDB-lite"/>
    </source>
</evidence>
<keyword evidence="6" id="KW-1185">Reference proteome</keyword>
<dbReference type="PROSITE" id="PS51186">
    <property type="entry name" value="GNAT"/>
    <property type="match status" value="1"/>
</dbReference>
<dbReference type="InterPro" id="IPR000182">
    <property type="entry name" value="GNAT_dom"/>
</dbReference>
<evidence type="ECO:0000256" key="2">
    <source>
        <dbReference type="ARBA" id="ARBA00023315"/>
    </source>
</evidence>
<protein>
    <submittedName>
        <fullName evidence="5">Amino-acid N-acetyltransferase</fullName>
    </submittedName>
</protein>
<dbReference type="GO" id="GO:0016747">
    <property type="term" value="F:acyltransferase activity, transferring groups other than amino-acyl groups"/>
    <property type="evidence" value="ECO:0007669"/>
    <property type="project" value="InterPro"/>
</dbReference>
<feature type="compositionally biased region" description="Basic and acidic residues" evidence="3">
    <location>
        <begin position="7"/>
        <end position="24"/>
    </location>
</feature>
<dbReference type="AlphaFoldDB" id="A0A1G9BEH2"/>
<dbReference type="PANTHER" id="PTHR43877">
    <property type="entry name" value="AMINOALKYLPHOSPHONATE N-ACETYLTRANSFERASE-RELATED-RELATED"/>
    <property type="match status" value="1"/>
</dbReference>
<dbReference type="PANTHER" id="PTHR43877:SF2">
    <property type="entry name" value="AMINOALKYLPHOSPHONATE N-ACETYLTRANSFERASE-RELATED"/>
    <property type="match status" value="1"/>
</dbReference>
<dbReference type="NCBIfam" id="NF040501">
    <property type="entry name" value="resist_ArsN2"/>
    <property type="match status" value="1"/>
</dbReference>
<evidence type="ECO:0000313" key="5">
    <source>
        <dbReference type="EMBL" id="SDK37946.1"/>
    </source>
</evidence>
<feature type="domain" description="N-acetyltransferase" evidence="4">
    <location>
        <begin position="1"/>
        <end position="143"/>
    </location>
</feature>
<evidence type="ECO:0000256" key="1">
    <source>
        <dbReference type="ARBA" id="ARBA00022679"/>
    </source>
</evidence>
<dbReference type="Pfam" id="PF00583">
    <property type="entry name" value="Acetyltransf_1"/>
    <property type="match status" value="1"/>
</dbReference>
<reference evidence="6" key="1">
    <citation type="submission" date="2016-10" db="EMBL/GenBank/DDBJ databases">
        <authorList>
            <person name="Varghese N."/>
            <person name="Submissions S."/>
        </authorList>
    </citation>
    <scope>NUCLEOTIDE SEQUENCE [LARGE SCALE GENOMIC DNA]</scope>
    <source>
        <strain evidence="6">B4,CECT 8067,JCM 17497</strain>
    </source>
</reference>
<feature type="region of interest" description="Disordered" evidence="3">
    <location>
        <begin position="1"/>
        <end position="24"/>
    </location>
</feature>
<keyword evidence="2" id="KW-0012">Acyltransferase</keyword>
<dbReference type="InterPro" id="IPR050832">
    <property type="entry name" value="Bact_Acetyltransf"/>
</dbReference>
<dbReference type="CDD" id="cd04301">
    <property type="entry name" value="NAT_SF"/>
    <property type="match status" value="1"/>
</dbReference>
<dbReference type="Proteomes" id="UP000198882">
    <property type="component" value="Unassembled WGS sequence"/>
</dbReference>
<evidence type="ECO:0000313" key="6">
    <source>
        <dbReference type="Proteomes" id="UP000198882"/>
    </source>
</evidence>
<keyword evidence="1 5" id="KW-0808">Transferase</keyword>
<sequence>MSLVSVRRGDGYERCDTHPPSGRRERSYVETLLDANELPTSDVRTTPARFYVGYAGDERVGVGGLESDGTDGLLRSVVVEQSARGSGFGTALCDALERRARADGVETLYLLTTTATDFFANRGYAELERADAPAAIRETTQFDDLCSASATCMRKHLSDQC</sequence>
<proteinExistence type="predicted"/>
<dbReference type="EMBL" id="FNFE01000004">
    <property type="protein sequence ID" value="SDK37946.1"/>
    <property type="molecule type" value="Genomic_DNA"/>
</dbReference>
<gene>
    <name evidence="5" type="ORF">SAMN04515672_2929</name>
</gene>
<dbReference type="Gene3D" id="3.40.630.30">
    <property type="match status" value="1"/>
</dbReference>
<evidence type="ECO:0000259" key="4">
    <source>
        <dbReference type="PROSITE" id="PS51186"/>
    </source>
</evidence>
<accession>A0A1G9BEH2</accession>
<dbReference type="InterPro" id="IPR016181">
    <property type="entry name" value="Acyl_CoA_acyltransferase"/>
</dbReference>
<name>A0A1G9BEH2_9EURY</name>
<dbReference type="STRING" id="1095776.SAMN04515672_2929"/>
<dbReference type="SUPFAM" id="SSF55729">
    <property type="entry name" value="Acyl-CoA N-acyltransferases (Nat)"/>
    <property type="match status" value="1"/>
</dbReference>